<dbReference type="InterPro" id="IPR003965">
    <property type="entry name" value="Fatty_acid_synthase"/>
</dbReference>
<dbReference type="CDD" id="cd03449">
    <property type="entry name" value="R_hydratase"/>
    <property type="match status" value="1"/>
</dbReference>
<dbReference type="InterPro" id="IPR002539">
    <property type="entry name" value="MaoC-like_dom"/>
</dbReference>
<evidence type="ECO:0000313" key="4">
    <source>
        <dbReference type="Proteomes" id="UP000663903"/>
    </source>
</evidence>
<dbReference type="InterPro" id="IPR050965">
    <property type="entry name" value="UPF0336/Enoyl-CoA_hydratase"/>
</dbReference>
<dbReference type="RefSeq" id="WP_208010349.1">
    <property type="nucleotide sequence ID" value="NZ_CP071796.1"/>
</dbReference>
<gene>
    <name evidence="3" type="ORF">J1M35_06080</name>
</gene>
<dbReference type="Pfam" id="PF01575">
    <property type="entry name" value="MaoC_dehydratas"/>
    <property type="match status" value="1"/>
</dbReference>
<dbReference type="Gene3D" id="3.10.129.10">
    <property type="entry name" value="Hotdog Thioesterase"/>
    <property type="match status" value="1"/>
</dbReference>
<dbReference type="GO" id="GO:0005835">
    <property type="term" value="C:fatty acid synthase complex"/>
    <property type="evidence" value="ECO:0007669"/>
    <property type="project" value="InterPro"/>
</dbReference>
<feature type="domain" description="MaoC-like" evidence="2">
    <location>
        <begin position="31"/>
        <end position="133"/>
    </location>
</feature>
<dbReference type="PANTHER" id="PTHR43437:SF3">
    <property type="entry name" value="HYDROXYACYL-THIOESTER DEHYDRATASE TYPE 2, MITOCHONDRIAL"/>
    <property type="match status" value="1"/>
</dbReference>
<dbReference type="GO" id="GO:0006633">
    <property type="term" value="P:fatty acid biosynthetic process"/>
    <property type="evidence" value="ECO:0007669"/>
    <property type="project" value="InterPro"/>
</dbReference>
<reference evidence="3" key="1">
    <citation type="submission" date="2021-03" db="EMBL/GenBank/DDBJ databases">
        <title>Ottowia sp. 27C isolated from the cloaca of a Giant Asian pond turtle (Heosemys grandis).</title>
        <authorList>
            <person name="Spergser J."/>
            <person name="Busse H.-J."/>
        </authorList>
    </citation>
    <scope>NUCLEOTIDE SEQUENCE</scope>
    <source>
        <strain evidence="3">27C</strain>
    </source>
</reference>
<dbReference type="Proteomes" id="UP000663903">
    <property type="component" value="Chromosome"/>
</dbReference>
<dbReference type="KEGG" id="otd:J1M35_06080"/>
<dbReference type="PRINTS" id="PR01483">
    <property type="entry name" value="FASYNTHASE"/>
</dbReference>
<proteinExistence type="predicted"/>
<evidence type="ECO:0000256" key="1">
    <source>
        <dbReference type="ARBA" id="ARBA00023239"/>
    </source>
</evidence>
<name>A0A975CHT4_9BURK</name>
<dbReference type="EMBL" id="CP071796">
    <property type="protein sequence ID" value="QTD46450.1"/>
    <property type="molecule type" value="Genomic_DNA"/>
</dbReference>
<dbReference type="GO" id="GO:0019171">
    <property type="term" value="F:(3R)-hydroxyacyl-[acyl-carrier-protein] dehydratase activity"/>
    <property type="evidence" value="ECO:0007669"/>
    <property type="project" value="TreeGrafter"/>
</dbReference>
<sequence>MISVNPSSNWIESHPDVIENVPFADLRVGMRARLTRRVTRETIEHFAESTGDFNPAHLDEHYANSSRFGGVIAHGMWSGALLSAVLGTLLPGPGTIYLEQTLKYLKPVRPGDVLSAEVTVAAIDAERRRVELECQVRNQNGDAVVSGVATVLAPKDKITRPRPLLQVI</sequence>
<dbReference type="PANTHER" id="PTHR43437">
    <property type="entry name" value="HYDROXYACYL-THIOESTER DEHYDRATASE TYPE 2, MITOCHONDRIAL-RELATED"/>
    <property type="match status" value="1"/>
</dbReference>
<accession>A0A975CHT4</accession>
<evidence type="ECO:0000259" key="2">
    <source>
        <dbReference type="Pfam" id="PF01575"/>
    </source>
</evidence>
<protein>
    <submittedName>
        <fullName evidence="3">MaoC family dehydratase N-terminal domain-containing protein</fullName>
    </submittedName>
</protein>
<keyword evidence="4" id="KW-1185">Reference proteome</keyword>
<organism evidence="3 4">
    <name type="scientific">Ottowia testudinis</name>
    <dbReference type="NCBI Taxonomy" id="2816950"/>
    <lineage>
        <taxon>Bacteria</taxon>
        <taxon>Pseudomonadati</taxon>
        <taxon>Pseudomonadota</taxon>
        <taxon>Betaproteobacteria</taxon>
        <taxon>Burkholderiales</taxon>
        <taxon>Comamonadaceae</taxon>
        <taxon>Ottowia</taxon>
    </lineage>
</organism>
<dbReference type="AlphaFoldDB" id="A0A975CHT4"/>
<dbReference type="InterPro" id="IPR029069">
    <property type="entry name" value="HotDog_dom_sf"/>
</dbReference>
<keyword evidence="1" id="KW-0456">Lyase</keyword>
<evidence type="ECO:0000313" key="3">
    <source>
        <dbReference type="EMBL" id="QTD46450.1"/>
    </source>
</evidence>
<dbReference type="FunFam" id="3.10.129.10:FF:000042">
    <property type="entry name" value="MaoC domain protein dehydratase"/>
    <property type="match status" value="1"/>
</dbReference>
<dbReference type="SUPFAM" id="SSF54637">
    <property type="entry name" value="Thioesterase/thiol ester dehydrase-isomerase"/>
    <property type="match status" value="1"/>
</dbReference>
<dbReference type="GO" id="GO:0004312">
    <property type="term" value="F:fatty acid synthase activity"/>
    <property type="evidence" value="ECO:0007669"/>
    <property type="project" value="InterPro"/>
</dbReference>